<dbReference type="Pfam" id="PF00297">
    <property type="entry name" value="Ribosomal_L3"/>
    <property type="match status" value="1"/>
</dbReference>
<dbReference type="PANTHER" id="PTHR11363">
    <property type="entry name" value="60S RIBOSOMAL PROTEIN L3-RELATED"/>
    <property type="match status" value="1"/>
</dbReference>
<evidence type="ECO:0000256" key="7">
    <source>
        <dbReference type="ARBA" id="ARBA00034092"/>
    </source>
</evidence>
<name>A0A8J6H2Z6_MICOH</name>
<comment type="subunit">
    <text evidence="9">Component of the large ribosomal subunit. Interacts with DHX33.</text>
</comment>
<dbReference type="GO" id="GO:0022625">
    <property type="term" value="C:cytosolic large ribosomal subunit"/>
    <property type="evidence" value="ECO:0007669"/>
    <property type="project" value="TreeGrafter"/>
</dbReference>
<keyword evidence="3" id="KW-0832">Ubl conjugation</keyword>
<dbReference type="GO" id="GO:0006412">
    <property type="term" value="P:translation"/>
    <property type="evidence" value="ECO:0007669"/>
    <property type="project" value="InterPro"/>
</dbReference>
<gene>
    <name evidence="10" type="ORF">LTLLF_100755</name>
</gene>
<organism evidence="10 11">
    <name type="scientific">Microtus ochrogaster</name>
    <name type="common">Prairie vole</name>
    <dbReference type="NCBI Taxonomy" id="79684"/>
    <lineage>
        <taxon>Eukaryota</taxon>
        <taxon>Metazoa</taxon>
        <taxon>Chordata</taxon>
        <taxon>Craniata</taxon>
        <taxon>Vertebrata</taxon>
        <taxon>Euteleostomi</taxon>
        <taxon>Mammalia</taxon>
        <taxon>Eutheria</taxon>
        <taxon>Euarchontoglires</taxon>
        <taxon>Glires</taxon>
        <taxon>Rodentia</taxon>
        <taxon>Myomorpha</taxon>
        <taxon>Muroidea</taxon>
        <taxon>Cricetidae</taxon>
        <taxon>Arvicolinae</taxon>
        <taxon>Microtus</taxon>
    </lineage>
</organism>
<dbReference type="Proteomes" id="UP000710432">
    <property type="component" value="Unassembled WGS sequence"/>
</dbReference>
<dbReference type="InterPro" id="IPR009000">
    <property type="entry name" value="Transl_B-barrel_sf"/>
</dbReference>
<dbReference type="PANTHER" id="PTHR11363:SF4">
    <property type="entry name" value="LARGE RIBOSOMAL SUBUNIT PROTEIN UL3"/>
    <property type="match status" value="1"/>
</dbReference>
<evidence type="ECO:0000256" key="1">
    <source>
        <dbReference type="ARBA" id="ARBA00006540"/>
    </source>
</evidence>
<reference evidence="10" key="1">
    <citation type="submission" date="2020-03" db="EMBL/GenBank/DDBJ databases">
        <title>Studies in the Genomics of Life Span.</title>
        <authorList>
            <person name="Glass D."/>
        </authorList>
    </citation>
    <scope>NUCLEOTIDE SEQUENCE</scope>
    <source>
        <strain evidence="10">LTLLF</strain>
        <tissue evidence="10">Muscle</tissue>
    </source>
</reference>
<dbReference type="InterPro" id="IPR045077">
    <property type="entry name" value="L3_arc_euk"/>
</dbReference>
<dbReference type="InterPro" id="IPR000597">
    <property type="entry name" value="Ribosomal_uL3"/>
</dbReference>
<comment type="function">
    <text evidence="7">Component of the large ribosomal subunit. The ribosome is a large ribonucleoprotein complex responsible for the synthesis of proteins in the cell.</text>
</comment>
<dbReference type="FunFam" id="2.40.30.10:FF:000079">
    <property type="entry name" value="60S ribosomal protein L3"/>
    <property type="match status" value="1"/>
</dbReference>
<dbReference type="GO" id="GO:0003723">
    <property type="term" value="F:RNA binding"/>
    <property type="evidence" value="ECO:0007669"/>
    <property type="project" value="TreeGrafter"/>
</dbReference>
<evidence type="ECO:0000256" key="6">
    <source>
        <dbReference type="ARBA" id="ARBA00023274"/>
    </source>
</evidence>
<sequence length="82" mass="9304">MASLGHKASLTHIIREVDRPGSKVNKKGVVEAVTIVETPPLVEEEAFTKYFRKWQDNMGKKQLEKGFNSTSVKYCQVIRIIV</sequence>
<evidence type="ECO:0000256" key="4">
    <source>
        <dbReference type="ARBA" id="ARBA00022980"/>
    </source>
</evidence>
<comment type="caution">
    <text evidence="10">The sequence shown here is derived from an EMBL/GenBank/DDBJ whole genome shotgun (WGS) entry which is preliminary data.</text>
</comment>
<evidence type="ECO:0000256" key="9">
    <source>
        <dbReference type="ARBA" id="ARBA00046482"/>
    </source>
</evidence>
<evidence type="ECO:0000256" key="5">
    <source>
        <dbReference type="ARBA" id="ARBA00022990"/>
    </source>
</evidence>
<keyword evidence="6" id="KW-0687">Ribonucleoprotein</keyword>
<evidence type="ECO:0000256" key="8">
    <source>
        <dbReference type="ARBA" id="ARBA00035354"/>
    </source>
</evidence>
<evidence type="ECO:0000313" key="11">
    <source>
        <dbReference type="Proteomes" id="UP000710432"/>
    </source>
</evidence>
<dbReference type="SUPFAM" id="SSF50447">
    <property type="entry name" value="Translation proteins"/>
    <property type="match status" value="1"/>
</dbReference>
<protein>
    <recommendedName>
        <fullName evidence="8">60S ribosomal protein L3</fullName>
    </recommendedName>
</protein>
<dbReference type="Gene3D" id="2.40.30.10">
    <property type="entry name" value="Translation factors"/>
    <property type="match status" value="1"/>
</dbReference>
<keyword evidence="5" id="KW-0007">Acetylation</keyword>
<evidence type="ECO:0000313" key="10">
    <source>
        <dbReference type="EMBL" id="KAH0521714.1"/>
    </source>
</evidence>
<proteinExistence type="inferred from homology"/>
<dbReference type="AlphaFoldDB" id="A0A8J6H2Z6"/>
<accession>A0A8J6H2Z6</accession>
<keyword evidence="4 10" id="KW-0689">Ribosomal protein</keyword>
<comment type="similarity">
    <text evidence="1">Belongs to the universal ribosomal protein uL3 family.</text>
</comment>
<dbReference type="GO" id="GO:0003735">
    <property type="term" value="F:structural constituent of ribosome"/>
    <property type="evidence" value="ECO:0007669"/>
    <property type="project" value="InterPro"/>
</dbReference>
<dbReference type="EMBL" id="JAATJU010000001">
    <property type="protein sequence ID" value="KAH0521714.1"/>
    <property type="molecule type" value="Genomic_DNA"/>
</dbReference>
<keyword evidence="2" id="KW-1017">Isopeptide bond</keyword>
<evidence type="ECO:0000256" key="3">
    <source>
        <dbReference type="ARBA" id="ARBA00022843"/>
    </source>
</evidence>
<evidence type="ECO:0000256" key="2">
    <source>
        <dbReference type="ARBA" id="ARBA00022499"/>
    </source>
</evidence>